<sequence length="94" mass="10786">MQPQYRRDNVNILVDFSNSANGREEDLEGDTKRGFKIKLETMKLLGFDTEYARPAWMVIQTLLVPPPCVRPYAQFGSDRSEHDLTLKLLDTLNG</sequence>
<dbReference type="GO" id="GO:0003899">
    <property type="term" value="F:DNA-directed RNA polymerase activity"/>
    <property type="evidence" value="ECO:0007669"/>
    <property type="project" value="UniProtKB-EC"/>
</dbReference>
<keyword evidence="5" id="KW-0804">Transcription</keyword>
<dbReference type="GO" id="GO:0003677">
    <property type="term" value="F:DNA binding"/>
    <property type="evidence" value="ECO:0007669"/>
    <property type="project" value="InterPro"/>
</dbReference>
<dbReference type="RefSeq" id="XP_011130816.1">
    <property type="nucleotide sequence ID" value="XM_011132514.1"/>
</dbReference>
<comment type="caution">
    <text evidence="7">The sequence shown here is derived from an EMBL/GenBank/DDBJ whole genome shotgun (WGS) entry which is preliminary data.</text>
</comment>
<evidence type="ECO:0000256" key="2">
    <source>
        <dbReference type="ARBA" id="ARBA00022478"/>
    </source>
</evidence>
<dbReference type="OrthoDB" id="270392at2759"/>
<evidence type="ECO:0000313" key="7">
    <source>
        <dbReference type="EMBL" id="EZG60854.1"/>
    </source>
</evidence>
<evidence type="ECO:0000256" key="5">
    <source>
        <dbReference type="ARBA" id="ARBA00023163"/>
    </source>
</evidence>
<evidence type="ECO:0000256" key="3">
    <source>
        <dbReference type="ARBA" id="ARBA00022679"/>
    </source>
</evidence>
<keyword evidence="2 7" id="KW-0240">DNA-directed RNA polymerase</keyword>
<dbReference type="AlphaFoldDB" id="A0A023B5G3"/>
<keyword evidence="3" id="KW-0808">Transferase</keyword>
<dbReference type="SUPFAM" id="SSF64484">
    <property type="entry name" value="beta and beta-prime subunits of DNA dependent RNA-polymerase"/>
    <property type="match status" value="1"/>
</dbReference>
<gene>
    <name evidence="7" type="ORF">GNI_089840</name>
</gene>
<dbReference type="GO" id="GO:0000428">
    <property type="term" value="C:DNA-directed RNA polymerase complex"/>
    <property type="evidence" value="ECO:0007669"/>
    <property type="project" value="UniProtKB-KW"/>
</dbReference>
<keyword evidence="8" id="KW-1185">Reference proteome</keyword>
<dbReference type="GO" id="GO:0006351">
    <property type="term" value="P:DNA-templated transcription"/>
    <property type="evidence" value="ECO:0007669"/>
    <property type="project" value="InterPro"/>
</dbReference>
<proteinExistence type="predicted"/>
<accession>A0A023B5G3</accession>
<organism evidence="7 8">
    <name type="scientific">Gregarina niphandrodes</name>
    <name type="common">Septate eugregarine</name>
    <dbReference type="NCBI Taxonomy" id="110365"/>
    <lineage>
        <taxon>Eukaryota</taxon>
        <taxon>Sar</taxon>
        <taxon>Alveolata</taxon>
        <taxon>Apicomplexa</taxon>
        <taxon>Conoidasida</taxon>
        <taxon>Gregarinasina</taxon>
        <taxon>Eugregarinorida</taxon>
        <taxon>Gregarinidae</taxon>
        <taxon>Gregarina</taxon>
    </lineage>
</organism>
<name>A0A023B5G3_GRENI</name>
<dbReference type="EC" id="2.7.7.6" evidence="1"/>
<dbReference type="VEuPathDB" id="CryptoDB:GNI_089840"/>
<dbReference type="InterPro" id="IPR007080">
    <property type="entry name" value="RNA_pol_Rpb1_1"/>
</dbReference>
<protein>
    <recommendedName>
        <fullName evidence="1">DNA-directed RNA polymerase</fullName>
        <ecNumber evidence="1">2.7.7.6</ecNumber>
    </recommendedName>
</protein>
<dbReference type="GeneID" id="22913230"/>
<dbReference type="EMBL" id="AFNH02000671">
    <property type="protein sequence ID" value="EZG60854.1"/>
    <property type="molecule type" value="Genomic_DNA"/>
</dbReference>
<feature type="domain" description="RNA polymerase Rpb1" evidence="6">
    <location>
        <begin position="2"/>
        <end position="90"/>
    </location>
</feature>
<dbReference type="Proteomes" id="UP000019763">
    <property type="component" value="Unassembled WGS sequence"/>
</dbReference>
<evidence type="ECO:0000256" key="1">
    <source>
        <dbReference type="ARBA" id="ARBA00012418"/>
    </source>
</evidence>
<keyword evidence="4" id="KW-0548">Nucleotidyltransferase</keyword>
<evidence type="ECO:0000259" key="6">
    <source>
        <dbReference type="Pfam" id="PF04997"/>
    </source>
</evidence>
<reference evidence="7" key="1">
    <citation type="submission" date="2013-12" db="EMBL/GenBank/DDBJ databases">
        <authorList>
            <person name="Omoto C.K."/>
            <person name="Sibley D."/>
            <person name="Venepally P."/>
            <person name="Hadjithomas M."/>
            <person name="Karamycheva S."/>
            <person name="Brunk B."/>
            <person name="Roos D."/>
            <person name="Caler E."/>
            <person name="Lorenzi H."/>
        </authorList>
    </citation>
    <scope>NUCLEOTIDE SEQUENCE</scope>
</reference>
<dbReference type="eggNOG" id="KOG0260">
    <property type="taxonomic scope" value="Eukaryota"/>
</dbReference>
<evidence type="ECO:0000313" key="8">
    <source>
        <dbReference type="Proteomes" id="UP000019763"/>
    </source>
</evidence>
<dbReference type="Pfam" id="PF04997">
    <property type="entry name" value="RNA_pol_Rpb1_1"/>
    <property type="match status" value="1"/>
</dbReference>
<evidence type="ECO:0000256" key="4">
    <source>
        <dbReference type="ARBA" id="ARBA00022695"/>
    </source>
</evidence>